<feature type="transmembrane region" description="Helical" evidence="7">
    <location>
        <begin position="248"/>
        <end position="266"/>
    </location>
</feature>
<keyword evidence="10" id="KW-1185">Reference proteome</keyword>
<dbReference type="Proteomes" id="UP001228113">
    <property type="component" value="Chromosome"/>
</dbReference>
<feature type="transmembrane region" description="Helical" evidence="7">
    <location>
        <begin position="225"/>
        <end position="242"/>
    </location>
</feature>
<sequence>MSHAVIPTLALSVLAAFVAALVVIRFRLPVILAYLVAGMAVGPHTPGFVANGEVASELAEVGIMLLMFGVGLHFSLKDLRRVWRVAVPGAVLQLTVATVLGVWLASAWGWPRAAGWIFGLSLSCASTVVLLRNLSQARLEDRPEGHLAIGWLLVEDLVCVLVLLILPTLGGLSTSGGAFPWKAAAAAVGGLALKLGVLGALMAFAGAKGVRWLLHETVRHDSRELFTLALVAVSVGFAFLAATWFQVSYALGAFLAGILINGLPISQRIRQDIQPLQDIFTVLFFISVGMLFDPAILVRRPGAVVLTTAVILAGKALAAYGIVRVLGKDRRTAMTVAVGLSQIGEFSFILAALGLRTGLLPAVGQQLVLAGAILSIALNPFLFKFIDRAKAA</sequence>
<dbReference type="AlphaFoldDB" id="A0AA48GZW6"/>
<dbReference type="PANTHER" id="PTHR42751">
    <property type="entry name" value="SODIUM/HYDROGEN EXCHANGER FAMILY/TRKA DOMAIN PROTEIN"/>
    <property type="match status" value="1"/>
</dbReference>
<evidence type="ECO:0000256" key="4">
    <source>
        <dbReference type="ARBA" id="ARBA00022692"/>
    </source>
</evidence>
<gene>
    <name evidence="9" type="ORF">METESE_20600</name>
</gene>
<protein>
    <recommendedName>
        <fullName evidence="8">Cation/H+ exchanger transmembrane domain-containing protein</fullName>
    </recommendedName>
</protein>
<dbReference type="PANTHER" id="PTHR42751:SF1">
    <property type="entry name" value="CATION_PROTON ANTIPORTER YBAL-RELATED"/>
    <property type="match status" value="1"/>
</dbReference>
<accession>A0AA48GZW6</accession>
<evidence type="ECO:0000256" key="1">
    <source>
        <dbReference type="ARBA" id="ARBA00004141"/>
    </source>
</evidence>
<evidence type="ECO:0000256" key="5">
    <source>
        <dbReference type="ARBA" id="ARBA00022989"/>
    </source>
</evidence>
<dbReference type="GO" id="GO:0015297">
    <property type="term" value="F:antiporter activity"/>
    <property type="evidence" value="ECO:0007669"/>
    <property type="project" value="InterPro"/>
</dbReference>
<dbReference type="GO" id="GO:1902600">
    <property type="term" value="P:proton transmembrane transport"/>
    <property type="evidence" value="ECO:0007669"/>
    <property type="project" value="InterPro"/>
</dbReference>
<reference evidence="9" key="1">
    <citation type="journal article" date="2023" name="Int. J. Syst. Evol. Microbiol.">
        <title>Mesoterricola silvestris gen. nov., sp. nov., Mesoterricola sediminis sp. nov., Geothrix oryzae sp. nov., Geothrix edaphica sp. nov., Geothrix rubra sp. nov., and Geothrix limicola sp. nov., six novel members of Acidobacteriota isolated from soils.</title>
        <authorList>
            <person name="Itoh H."/>
            <person name="Sugisawa Y."/>
            <person name="Mise K."/>
            <person name="Xu Z."/>
            <person name="Kuniyasu M."/>
            <person name="Ushijima N."/>
            <person name="Kawano K."/>
            <person name="Kobayashi E."/>
            <person name="Shiratori Y."/>
            <person name="Masuda Y."/>
            <person name="Senoo K."/>
        </authorList>
    </citation>
    <scope>NUCLEOTIDE SEQUENCE</scope>
    <source>
        <strain evidence="9">W786</strain>
    </source>
</reference>
<feature type="transmembrane region" description="Helical" evidence="7">
    <location>
        <begin position="55"/>
        <end position="74"/>
    </location>
</feature>
<name>A0AA48GZW6_9BACT</name>
<dbReference type="RefSeq" id="WP_243330481.1">
    <property type="nucleotide sequence ID" value="NZ_AP027081.1"/>
</dbReference>
<feature type="transmembrane region" description="Helical" evidence="7">
    <location>
        <begin position="147"/>
        <end position="169"/>
    </location>
</feature>
<feature type="transmembrane region" description="Helical" evidence="7">
    <location>
        <begin position="6"/>
        <end position="24"/>
    </location>
</feature>
<evidence type="ECO:0000313" key="9">
    <source>
        <dbReference type="EMBL" id="BDU77102.1"/>
    </source>
</evidence>
<dbReference type="Pfam" id="PF00999">
    <property type="entry name" value="Na_H_Exchanger"/>
    <property type="match status" value="1"/>
</dbReference>
<dbReference type="KEGG" id="msea:METESE_20600"/>
<feature type="transmembrane region" description="Helical" evidence="7">
    <location>
        <begin position="86"/>
        <end position="110"/>
    </location>
</feature>
<dbReference type="GO" id="GO:0016020">
    <property type="term" value="C:membrane"/>
    <property type="evidence" value="ECO:0007669"/>
    <property type="project" value="UniProtKB-SubCell"/>
</dbReference>
<dbReference type="InterPro" id="IPR038770">
    <property type="entry name" value="Na+/solute_symporter_sf"/>
</dbReference>
<evidence type="ECO:0000256" key="2">
    <source>
        <dbReference type="ARBA" id="ARBA00005551"/>
    </source>
</evidence>
<dbReference type="EMBL" id="AP027081">
    <property type="protein sequence ID" value="BDU77102.1"/>
    <property type="molecule type" value="Genomic_DNA"/>
</dbReference>
<evidence type="ECO:0000313" key="10">
    <source>
        <dbReference type="Proteomes" id="UP001228113"/>
    </source>
</evidence>
<evidence type="ECO:0000256" key="6">
    <source>
        <dbReference type="ARBA" id="ARBA00023136"/>
    </source>
</evidence>
<keyword evidence="3" id="KW-0813">Transport</keyword>
<proteinExistence type="inferred from homology"/>
<feature type="transmembrane region" description="Helical" evidence="7">
    <location>
        <begin position="278"/>
        <end position="297"/>
    </location>
</feature>
<feature type="transmembrane region" description="Helical" evidence="7">
    <location>
        <begin position="367"/>
        <end position="386"/>
    </location>
</feature>
<feature type="domain" description="Cation/H+ exchanger transmembrane" evidence="8">
    <location>
        <begin position="14"/>
        <end position="384"/>
    </location>
</feature>
<keyword evidence="5 7" id="KW-1133">Transmembrane helix</keyword>
<keyword evidence="4 7" id="KW-0812">Transmembrane</keyword>
<comment type="similarity">
    <text evidence="2">Belongs to the monovalent cation:proton antiporter 2 (CPA2) transporter (TC 2.A.37) family.</text>
</comment>
<organism evidence="9 10">
    <name type="scientific">Mesoterricola sediminis</name>
    <dbReference type="NCBI Taxonomy" id="2927980"/>
    <lineage>
        <taxon>Bacteria</taxon>
        <taxon>Pseudomonadati</taxon>
        <taxon>Acidobacteriota</taxon>
        <taxon>Holophagae</taxon>
        <taxon>Holophagales</taxon>
        <taxon>Holophagaceae</taxon>
        <taxon>Mesoterricola</taxon>
    </lineage>
</organism>
<comment type="subcellular location">
    <subcellularLocation>
        <location evidence="1">Membrane</location>
        <topology evidence="1">Multi-pass membrane protein</topology>
    </subcellularLocation>
</comment>
<evidence type="ECO:0000256" key="3">
    <source>
        <dbReference type="ARBA" id="ARBA00022448"/>
    </source>
</evidence>
<feature type="transmembrane region" description="Helical" evidence="7">
    <location>
        <begin position="116"/>
        <end position="135"/>
    </location>
</feature>
<dbReference type="Gene3D" id="1.20.1530.20">
    <property type="match status" value="1"/>
</dbReference>
<feature type="transmembrane region" description="Helical" evidence="7">
    <location>
        <begin position="303"/>
        <end position="323"/>
    </location>
</feature>
<feature type="transmembrane region" description="Helical" evidence="7">
    <location>
        <begin position="335"/>
        <end position="355"/>
    </location>
</feature>
<evidence type="ECO:0000256" key="7">
    <source>
        <dbReference type="SAM" id="Phobius"/>
    </source>
</evidence>
<keyword evidence="6 7" id="KW-0472">Membrane</keyword>
<feature type="transmembrane region" description="Helical" evidence="7">
    <location>
        <begin position="181"/>
        <end position="204"/>
    </location>
</feature>
<feature type="transmembrane region" description="Helical" evidence="7">
    <location>
        <begin position="31"/>
        <end position="49"/>
    </location>
</feature>
<dbReference type="InterPro" id="IPR006153">
    <property type="entry name" value="Cation/H_exchanger_TM"/>
</dbReference>
<evidence type="ECO:0000259" key="8">
    <source>
        <dbReference type="Pfam" id="PF00999"/>
    </source>
</evidence>